<feature type="compositionally biased region" description="Acidic residues" evidence="5">
    <location>
        <begin position="94"/>
        <end position="103"/>
    </location>
</feature>
<accession>A0A7I4ARD5</accession>
<evidence type="ECO:0000256" key="5">
    <source>
        <dbReference type="SAM" id="MobiDB-lite"/>
    </source>
</evidence>
<dbReference type="GO" id="GO:2000779">
    <property type="term" value="P:regulation of double-strand break repair"/>
    <property type="evidence" value="ECO:0000318"/>
    <property type="project" value="GO_Central"/>
</dbReference>
<feature type="domain" description="DEK-C" evidence="6">
    <location>
        <begin position="513"/>
        <end position="568"/>
    </location>
</feature>
<dbReference type="GO" id="GO:0006325">
    <property type="term" value="P:chromatin organization"/>
    <property type="evidence" value="ECO:0007669"/>
    <property type="project" value="UniProtKB-KW"/>
</dbReference>
<feature type="compositionally biased region" description="Acidic residues" evidence="5">
    <location>
        <begin position="415"/>
        <end position="427"/>
    </location>
</feature>
<keyword evidence="3" id="KW-0238">DNA-binding</keyword>
<dbReference type="OMA" id="WHENEDK"/>
<dbReference type="Gramene" id="Pp3c14_4960V3.2">
    <property type="protein sequence ID" value="Pp3c14_4960V3.2"/>
    <property type="gene ID" value="Pp3c14_4960"/>
</dbReference>
<comment type="subcellular location">
    <subcellularLocation>
        <location evidence="1">Nucleus</location>
    </subcellularLocation>
</comment>
<feature type="compositionally biased region" description="Basic residues" evidence="5">
    <location>
        <begin position="334"/>
        <end position="344"/>
    </location>
</feature>
<dbReference type="RefSeq" id="XP_024394557.1">
    <property type="nucleotide sequence ID" value="XM_024538789.2"/>
</dbReference>
<dbReference type="KEGG" id="ppp:112291427"/>
<feature type="compositionally biased region" description="Basic and acidic residues" evidence="5">
    <location>
        <begin position="382"/>
        <end position="392"/>
    </location>
</feature>
<evidence type="ECO:0000313" key="8">
    <source>
        <dbReference type="Proteomes" id="UP000006727"/>
    </source>
</evidence>
<evidence type="ECO:0000256" key="1">
    <source>
        <dbReference type="ARBA" id="ARBA00004123"/>
    </source>
</evidence>
<dbReference type="GO" id="GO:0042393">
    <property type="term" value="F:histone binding"/>
    <property type="evidence" value="ECO:0000318"/>
    <property type="project" value="GO_Central"/>
</dbReference>
<dbReference type="EnsemblPlants" id="Pp3c14_4960V3.2">
    <property type="protein sequence ID" value="Pp3c14_4960V3.2"/>
    <property type="gene ID" value="Pp3c14_4960"/>
</dbReference>
<feature type="region of interest" description="Disordered" evidence="5">
    <location>
        <begin position="1"/>
        <end position="181"/>
    </location>
</feature>
<feature type="compositionally biased region" description="Basic and acidic residues" evidence="5">
    <location>
        <begin position="490"/>
        <end position="499"/>
    </location>
</feature>
<dbReference type="EnsemblPlants" id="Pp3c14_4960V3.3">
    <property type="protein sequence ID" value="Pp3c14_4960V3.3"/>
    <property type="gene ID" value="Pp3c14_4960"/>
</dbReference>
<feature type="compositionally biased region" description="Basic and acidic residues" evidence="5">
    <location>
        <begin position="444"/>
        <end position="471"/>
    </location>
</feature>
<reference evidence="7 8" key="1">
    <citation type="journal article" date="2008" name="Science">
        <title>The Physcomitrella genome reveals evolutionary insights into the conquest of land by plants.</title>
        <authorList>
            <person name="Rensing S."/>
            <person name="Lang D."/>
            <person name="Zimmer A."/>
            <person name="Terry A."/>
            <person name="Salamov A."/>
            <person name="Shapiro H."/>
            <person name="Nishiyama T."/>
            <person name="Perroud P.-F."/>
            <person name="Lindquist E."/>
            <person name="Kamisugi Y."/>
            <person name="Tanahashi T."/>
            <person name="Sakakibara K."/>
            <person name="Fujita T."/>
            <person name="Oishi K."/>
            <person name="Shin-I T."/>
            <person name="Kuroki Y."/>
            <person name="Toyoda A."/>
            <person name="Suzuki Y."/>
            <person name="Hashimoto A."/>
            <person name="Yamaguchi K."/>
            <person name="Sugano A."/>
            <person name="Kohara Y."/>
            <person name="Fujiyama A."/>
            <person name="Anterola A."/>
            <person name="Aoki S."/>
            <person name="Ashton N."/>
            <person name="Barbazuk W.B."/>
            <person name="Barker E."/>
            <person name="Bennetzen J."/>
            <person name="Bezanilla M."/>
            <person name="Blankenship R."/>
            <person name="Cho S.H."/>
            <person name="Dutcher S."/>
            <person name="Estelle M."/>
            <person name="Fawcett J.A."/>
            <person name="Gundlach H."/>
            <person name="Hanada K."/>
            <person name="Heyl A."/>
            <person name="Hicks K.A."/>
            <person name="Hugh J."/>
            <person name="Lohr M."/>
            <person name="Mayer K."/>
            <person name="Melkozernov A."/>
            <person name="Murata T."/>
            <person name="Nelson D."/>
            <person name="Pils B."/>
            <person name="Prigge M."/>
            <person name="Reiss B."/>
            <person name="Renner T."/>
            <person name="Rombauts S."/>
            <person name="Rushton P."/>
            <person name="Sanderfoot A."/>
            <person name="Schween G."/>
            <person name="Shiu S.-H."/>
            <person name="Stueber K."/>
            <person name="Theodoulou F.L."/>
            <person name="Tu H."/>
            <person name="Van de Peer Y."/>
            <person name="Verrier P.J."/>
            <person name="Waters E."/>
            <person name="Wood A."/>
            <person name="Yang L."/>
            <person name="Cove D."/>
            <person name="Cuming A."/>
            <person name="Hasebe M."/>
            <person name="Lucas S."/>
            <person name="Mishler D.B."/>
            <person name="Reski R."/>
            <person name="Grigoriev I."/>
            <person name="Quatrano R.S."/>
            <person name="Boore J.L."/>
        </authorList>
    </citation>
    <scope>NUCLEOTIDE SEQUENCE [LARGE SCALE GENOMIC DNA]</scope>
    <source>
        <strain evidence="7 8">cv. Gransden 2004</strain>
    </source>
</reference>
<dbReference type="GO" id="GO:0005634">
    <property type="term" value="C:nucleus"/>
    <property type="evidence" value="ECO:0000318"/>
    <property type="project" value="GO_Central"/>
</dbReference>
<dbReference type="Gene3D" id="1.10.10.60">
    <property type="entry name" value="Homeodomain-like"/>
    <property type="match status" value="1"/>
</dbReference>
<keyword evidence="4" id="KW-0539">Nucleus</keyword>
<dbReference type="AlphaFoldDB" id="A0A7I4ARD5"/>
<feature type="region of interest" description="Disordered" evidence="5">
    <location>
        <begin position="318"/>
        <end position="518"/>
    </location>
</feature>
<dbReference type="Proteomes" id="UP000006727">
    <property type="component" value="Chromosome 14"/>
</dbReference>
<feature type="region of interest" description="Disordered" evidence="5">
    <location>
        <begin position="568"/>
        <end position="588"/>
    </location>
</feature>
<reference evidence="7 8" key="2">
    <citation type="journal article" date="2018" name="Plant J.">
        <title>The Physcomitrella patens chromosome-scale assembly reveals moss genome structure and evolution.</title>
        <authorList>
            <person name="Lang D."/>
            <person name="Ullrich K.K."/>
            <person name="Murat F."/>
            <person name="Fuchs J."/>
            <person name="Jenkins J."/>
            <person name="Haas F.B."/>
            <person name="Piednoel M."/>
            <person name="Gundlach H."/>
            <person name="Van Bel M."/>
            <person name="Meyberg R."/>
            <person name="Vives C."/>
            <person name="Morata J."/>
            <person name="Symeonidi A."/>
            <person name="Hiss M."/>
            <person name="Muchero W."/>
            <person name="Kamisugi Y."/>
            <person name="Saleh O."/>
            <person name="Blanc G."/>
            <person name="Decker E.L."/>
            <person name="van Gessel N."/>
            <person name="Grimwood J."/>
            <person name="Hayes R.D."/>
            <person name="Graham S.W."/>
            <person name="Gunter L.E."/>
            <person name="McDaniel S.F."/>
            <person name="Hoernstein S.N.W."/>
            <person name="Larsson A."/>
            <person name="Li F.W."/>
            <person name="Perroud P.F."/>
            <person name="Phillips J."/>
            <person name="Ranjan P."/>
            <person name="Rokshar D.S."/>
            <person name="Rothfels C.J."/>
            <person name="Schneider L."/>
            <person name="Shu S."/>
            <person name="Stevenson D.W."/>
            <person name="Thummler F."/>
            <person name="Tillich M."/>
            <person name="Villarreal Aguilar J.C."/>
            <person name="Widiez T."/>
            <person name="Wong G.K."/>
            <person name="Wymore A."/>
            <person name="Zhang Y."/>
            <person name="Zimmer A.D."/>
            <person name="Quatrano R.S."/>
            <person name="Mayer K.F.X."/>
            <person name="Goodstein D."/>
            <person name="Casacuberta J.M."/>
            <person name="Vandepoele K."/>
            <person name="Reski R."/>
            <person name="Cuming A.C."/>
            <person name="Tuskan G.A."/>
            <person name="Maumus F."/>
            <person name="Salse J."/>
            <person name="Schmutz J."/>
            <person name="Rensing S.A."/>
        </authorList>
    </citation>
    <scope>NUCLEOTIDE SEQUENCE [LARGE SCALE GENOMIC DNA]</scope>
    <source>
        <strain evidence="7 8">cv. Gransden 2004</strain>
    </source>
</reference>
<sequence>MSHDPPSTASDPVLLHPEPRPAASDQLNNASSVMDEEKPPPVSHSAPQGVVEQPQKDINPEEVAGTVLEGSSEKPGSGAAAQAPVSQDDRSAEGEEAEADDDGEKLREAEGEGDDEDEGEEAVVEQEKKQRGRKKRPEKVKKESTDDEVEQDVKTPKRGQFTAEKKAAASFASDRPTRERKTIDRFIASAEKDNTKELEIKQGDGTPLKDIPNVVYKLSKRFKHDETLSQLHSILFNKRGKAAVLKRHILQFSGYVWSENKEKERAKIQEKLERYTKDSLVQFVDVLDIHVSKTLKKEDLVAKVLEFLEKPHRTTDTLLEFKNQERTSLGKRSSSGKKPGRPKIQKAEGKSTRKRERKKASDDADSDNSEKDIDGAIVEEESEKKRLDFKDDTDNDESMDVEKEQVRDSSTVIEQDSEERPAEEEGNQVDKEVHKPPRKKSKVGAHDVTRKSPSKAADRVYSKKLKAEASKRVSSSTASKQSRKTPGKKNSLEDNDAGKKSIVKGGESNKSAIPSDGELQAKIRELLREADFSKVTFTDVVSQLERIFGVSLVERKGHVKGLIRDEISKLTEAEEESEKDAEETAEDE</sequence>
<proteinExistence type="predicted"/>
<dbReference type="SUPFAM" id="SSF109715">
    <property type="entry name" value="DEK C-terminal domain"/>
    <property type="match status" value="1"/>
</dbReference>
<dbReference type="Gramene" id="Pp3c14_4960V3.3">
    <property type="protein sequence ID" value="Pp3c14_4960V3.3"/>
    <property type="gene ID" value="Pp3c14_4960"/>
</dbReference>
<feature type="compositionally biased region" description="Polar residues" evidence="5">
    <location>
        <begin position="1"/>
        <end position="10"/>
    </location>
</feature>
<reference evidence="7" key="3">
    <citation type="submission" date="2020-12" db="UniProtKB">
        <authorList>
            <consortium name="EnsemblPlants"/>
        </authorList>
    </citation>
    <scope>IDENTIFICATION</scope>
</reference>
<dbReference type="PANTHER" id="PTHR13468">
    <property type="entry name" value="DEK PROTEIN"/>
    <property type="match status" value="1"/>
</dbReference>
<dbReference type="InterPro" id="IPR014876">
    <property type="entry name" value="DEK_C"/>
</dbReference>
<evidence type="ECO:0000259" key="6">
    <source>
        <dbReference type="PROSITE" id="PS51998"/>
    </source>
</evidence>
<evidence type="ECO:0000256" key="2">
    <source>
        <dbReference type="ARBA" id="ARBA00022853"/>
    </source>
</evidence>
<dbReference type="PROSITE" id="PS51998">
    <property type="entry name" value="DEK_C"/>
    <property type="match status" value="1"/>
</dbReference>
<protein>
    <recommendedName>
        <fullName evidence="6">DEK-C domain-containing protein</fullName>
    </recommendedName>
</protein>
<gene>
    <name evidence="7" type="primary">LOC112291427</name>
</gene>
<evidence type="ECO:0000256" key="3">
    <source>
        <dbReference type="ARBA" id="ARBA00023125"/>
    </source>
</evidence>
<evidence type="ECO:0000256" key="4">
    <source>
        <dbReference type="ARBA" id="ARBA00023242"/>
    </source>
</evidence>
<keyword evidence="8" id="KW-1185">Reference proteome</keyword>
<dbReference type="OrthoDB" id="370884at2759"/>
<evidence type="ECO:0000313" key="7">
    <source>
        <dbReference type="EnsemblPlants" id="Pp3c14_4960V3.3"/>
    </source>
</evidence>
<keyword evidence="2" id="KW-0156">Chromatin regulator</keyword>
<feature type="compositionally biased region" description="Acidic residues" evidence="5">
    <location>
        <begin position="111"/>
        <end position="124"/>
    </location>
</feature>
<dbReference type="PANTHER" id="PTHR13468:SF1">
    <property type="entry name" value="PROTEIN DEK"/>
    <property type="match status" value="1"/>
</dbReference>
<name>A0A7I4ARD5_PHYPA</name>
<dbReference type="EMBL" id="ABEU02000014">
    <property type="status" value="NOT_ANNOTATED_CDS"/>
    <property type="molecule type" value="Genomic_DNA"/>
</dbReference>
<dbReference type="FunCoup" id="A0A7I4ARD5">
    <property type="interactions" value="905"/>
</dbReference>
<dbReference type="Pfam" id="PF08766">
    <property type="entry name" value="DEK_C"/>
    <property type="match status" value="1"/>
</dbReference>
<dbReference type="GeneID" id="112291427"/>
<dbReference type="GO" id="GO:0003677">
    <property type="term" value="F:DNA binding"/>
    <property type="evidence" value="ECO:0007669"/>
    <property type="project" value="UniProtKB-KW"/>
</dbReference>
<dbReference type="InterPro" id="IPR044198">
    <property type="entry name" value="DEK"/>
</dbReference>
<organism evidence="7 8">
    <name type="scientific">Physcomitrium patens</name>
    <name type="common">Spreading-leaved earth moss</name>
    <name type="synonym">Physcomitrella patens</name>
    <dbReference type="NCBI Taxonomy" id="3218"/>
    <lineage>
        <taxon>Eukaryota</taxon>
        <taxon>Viridiplantae</taxon>
        <taxon>Streptophyta</taxon>
        <taxon>Embryophyta</taxon>
        <taxon>Bryophyta</taxon>
        <taxon>Bryophytina</taxon>
        <taxon>Bryopsida</taxon>
        <taxon>Funariidae</taxon>
        <taxon>Funariales</taxon>
        <taxon>Funariaceae</taxon>
        <taxon>Physcomitrium</taxon>
    </lineage>
</organism>
<feature type="compositionally biased region" description="Basic residues" evidence="5">
    <location>
        <begin position="130"/>
        <end position="139"/>
    </location>
</feature>
<feature type="compositionally biased region" description="Acidic residues" evidence="5">
    <location>
        <begin position="573"/>
        <end position="588"/>
    </location>
</feature>